<dbReference type="PANTHER" id="PTHR44520:SF2">
    <property type="entry name" value="RESPONSE REGULATOR RCP1"/>
    <property type="match status" value="1"/>
</dbReference>
<keyword evidence="4" id="KW-1185">Reference proteome</keyword>
<dbReference type="Pfam" id="PF00072">
    <property type="entry name" value="Response_reg"/>
    <property type="match status" value="1"/>
</dbReference>
<feature type="modified residue" description="4-aspartylphosphate" evidence="1">
    <location>
        <position position="64"/>
    </location>
</feature>
<dbReference type="Proteomes" id="UP000199150">
    <property type="component" value="Unassembled WGS sequence"/>
</dbReference>
<dbReference type="Gene3D" id="3.40.50.2300">
    <property type="match status" value="1"/>
</dbReference>
<evidence type="ECO:0000313" key="3">
    <source>
        <dbReference type="EMBL" id="SCW39616.1"/>
    </source>
</evidence>
<accession>A0A1G4Q4W1</accession>
<dbReference type="AlphaFoldDB" id="A0A1G4Q4W1"/>
<dbReference type="RefSeq" id="WP_090644184.1">
    <property type="nucleotide sequence ID" value="NZ_CBCRYE010000001.1"/>
</dbReference>
<dbReference type="PROSITE" id="PS50110">
    <property type="entry name" value="RESPONSE_REGULATORY"/>
    <property type="match status" value="1"/>
</dbReference>
<dbReference type="SMART" id="SM00448">
    <property type="entry name" value="REC"/>
    <property type="match status" value="1"/>
</dbReference>
<dbReference type="EMBL" id="FMTS01000001">
    <property type="protein sequence ID" value="SCW39616.1"/>
    <property type="molecule type" value="Genomic_DNA"/>
</dbReference>
<protein>
    <submittedName>
        <fullName evidence="3">CheY chemotaxis protein or a CheY-like REC (Receiver) domain</fullName>
    </submittedName>
</protein>
<dbReference type="PANTHER" id="PTHR44520">
    <property type="entry name" value="RESPONSE REGULATOR RCP1-RELATED"/>
    <property type="match status" value="1"/>
</dbReference>
<proteinExistence type="predicted"/>
<organism evidence="3 4">
    <name type="scientific">Asticcacaulis taihuensis</name>
    <dbReference type="NCBI Taxonomy" id="260084"/>
    <lineage>
        <taxon>Bacteria</taxon>
        <taxon>Pseudomonadati</taxon>
        <taxon>Pseudomonadota</taxon>
        <taxon>Alphaproteobacteria</taxon>
        <taxon>Caulobacterales</taxon>
        <taxon>Caulobacteraceae</taxon>
        <taxon>Asticcacaulis</taxon>
    </lineage>
</organism>
<sequence length="142" mass="15876">MRDTLEILLVEDNEGDIEMTRRALKNVSPACHLSIAHNGDQALEFLQGQVQTDGKSPTQLILLDINMPRMDGKQFLSRVKAEAALKAIPVVMFTSSQSPADIRDCYERHANNYVVKPFDMREYAAALQQLVGFWGDLSELPG</sequence>
<feature type="domain" description="Response regulatory" evidence="2">
    <location>
        <begin position="6"/>
        <end position="131"/>
    </location>
</feature>
<keyword evidence="1" id="KW-0597">Phosphoprotein</keyword>
<evidence type="ECO:0000256" key="1">
    <source>
        <dbReference type="PROSITE-ProRule" id="PRU00169"/>
    </source>
</evidence>
<dbReference type="OrthoDB" id="9800897at2"/>
<dbReference type="InterPro" id="IPR001789">
    <property type="entry name" value="Sig_transdc_resp-reg_receiver"/>
</dbReference>
<dbReference type="InterPro" id="IPR052893">
    <property type="entry name" value="TCS_response_regulator"/>
</dbReference>
<reference evidence="4" key="1">
    <citation type="submission" date="2016-10" db="EMBL/GenBank/DDBJ databases">
        <authorList>
            <person name="Varghese N."/>
            <person name="Submissions S."/>
        </authorList>
    </citation>
    <scope>NUCLEOTIDE SEQUENCE [LARGE SCALE GENOMIC DNA]</scope>
    <source>
        <strain evidence="4">CGMCC 1.3431</strain>
    </source>
</reference>
<name>A0A1G4Q4W1_9CAUL</name>
<dbReference type="CDD" id="cd17557">
    <property type="entry name" value="REC_Rcp-like"/>
    <property type="match status" value="1"/>
</dbReference>
<dbReference type="GO" id="GO:0000160">
    <property type="term" value="P:phosphorelay signal transduction system"/>
    <property type="evidence" value="ECO:0007669"/>
    <property type="project" value="InterPro"/>
</dbReference>
<dbReference type="STRING" id="260084.SAMN02927928_0922"/>
<evidence type="ECO:0000313" key="4">
    <source>
        <dbReference type="Proteomes" id="UP000199150"/>
    </source>
</evidence>
<dbReference type="SUPFAM" id="SSF52172">
    <property type="entry name" value="CheY-like"/>
    <property type="match status" value="1"/>
</dbReference>
<dbReference type="InterPro" id="IPR011006">
    <property type="entry name" value="CheY-like_superfamily"/>
</dbReference>
<evidence type="ECO:0000259" key="2">
    <source>
        <dbReference type="PROSITE" id="PS50110"/>
    </source>
</evidence>
<gene>
    <name evidence="3" type="ORF">SAMN02927928_0922</name>
</gene>